<dbReference type="Proteomes" id="UP000280726">
    <property type="component" value="Unassembled WGS sequence"/>
</dbReference>
<protein>
    <submittedName>
        <fullName evidence="2">Uncharacterized protein</fullName>
    </submittedName>
</protein>
<feature type="compositionally biased region" description="Basic and acidic residues" evidence="1">
    <location>
        <begin position="111"/>
        <end position="131"/>
    </location>
</feature>
<dbReference type="RefSeq" id="WP_123916493.1">
    <property type="nucleotide sequence ID" value="NZ_RKRA01000001.1"/>
</dbReference>
<keyword evidence="3" id="KW-1185">Reference proteome</keyword>
<reference evidence="2 3" key="1">
    <citation type="submission" date="2018-11" db="EMBL/GenBank/DDBJ databases">
        <title>Sequencing the genomes of 1000 actinobacteria strains.</title>
        <authorList>
            <person name="Klenk H.-P."/>
        </authorList>
    </citation>
    <scope>NUCLEOTIDE SEQUENCE [LARGE SCALE GENOMIC DNA]</scope>
    <source>
        <strain evidence="2 3">DSM 14418</strain>
    </source>
</reference>
<sequence length="148" mass="15843">MNIGPIVASNSTTHAQPLAHVRPTLHGDMKSGYLTTADIALIKAGTNTEFNWPPGEGEGAPEAAFELAMLRHRQMLNGSVLAELKATDLVALRRAGIINQEFLTNGLEYLRSGDKSTDTTERTDLTRRDGHGPSIQSGTIAADGSVYL</sequence>
<accession>A0A3N4Z3V1</accession>
<feature type="region of interest" description="Disordered" evidence="1">
    <location>
        <begin position="111"/>
        <end position="137"/>
    </location>
</feature>
<organism evidence="2 3">
    <name type="scientific">Georgenia muralis</name>
    <dbReference type="NCBI Taxonomy" id="154117"/>
    <lineage>
        <taxon>Bacteria</taxon>
        <taxon>Bacillati</taxon>
        <taxon>Actinomycetota</taxon>
        <taxon>Actinomycetes</taxon>
        <taxon>Micrococcales</taxon>
        <taxon>Bogoriellaceae</taxon>
        <taxon>Georgenia</taxon>
    </lineage>
</organism>
<evidence type="ECO:0000313" key="2">
    <source>
        <dbReference type="EMBL" id="RPF27153.1"/>
    </source>
</evidence>
<evidence type="ECO:0000256" key="1">
    <source>
        <dbReference type="SAM" id="MobiDB-lite"/>
    </source>
</evidence>
<proteinExistence type="predicted"/>
<name>A0A3N4Z3V1_9MICO</name>
<dbReference type="AlphaFoldDB" id="A0A3N4Z3V1"/>
<comment type="caution">
    <text evidence="2">The sequence shown here is derived from an EMBL/GenBank/DDBJ whole genome shotgun (WGS) entry which is preliminary data.</text>
</comment>
<evidence type="ECO:0000313" key="3">
    <source>
        <dbReference type="Proteomes" id="UP000280726"/>
    </source>
</evidence>
<gene>
    <name evidence="2" type="ORF">EDD32_1622</name>
</gene>
<dbReference type="EMBL" id="RKRA01000001">
    <property type="protein sequence ID" value="RPF27153.1"/>
    <property type="molecule type" value="Genomic_DNA"/>
</dbReference>